<evidence type="ECO:0000256" key="2">
    <source>
        <dbReference type="ARBA" id="ARBA00003921"/>
    </source>
</evidence>
<proteinExistence type="inferred from homology"/>
<dbReference type="InterPro" id="IPR006094">
    <property type="entry name" value="Oxid_FAD_bind_N"/>
</dbReference>
<keyword evidence="7 17" id="KW-0132">Cell division</keyword>
<organism evidence="19 20">
    <name type="scientific">Corynebacterium aquilae DSM 44791</name>
    <dbReference type="NCBI Taxonomy" id="1431546"/>
    <lineage>
        <taxon>Bacteria</taxon>
        <taxon>Bacillati</taxon>
        <taxon>Actinomycetota</taxon>
        <taxon>Actinomycetes</taxon>
        <taxon>Mycobacteriales</taxon>
        <taxon>Corynebacteriaceae</taxon>
        <taxon>Corynebacterium</taxon>
    </lineage>
</organism>
<dbReference type="SUPFAM" id="SSF56176">
    <property type="entry name" value="FAD-binding/transporter-associated domain-like"/>
    <property type="match status" value="1"/>
</dbReference>
<dbReference type="EC" id="1.3.1.98" evidence="17"/>
<evidence type="ECO:0000256" key="14">
    <source>
        <dbReference type="ARBA" id="ARBA00023306"/>
    </source>
</evidence>
<dbReference type="Gene3D" id="3.30.465.10">
    <property type="match status" value="1"/>
</dbReference>
<evidence type="ECO:0000256" key="4">
    <source>
        <dbReference type="ARBA" id="ARBA00004752"/>
    </source>
</evidence>
<dbReference type="Pfam" id="PF01565">
    <property type="entry name" value="FAD_binding_4"/>
    <property type="match status" value="1"/>
</dbReference>
<dbReference type="AlphaFoldDB" id="A0A1L7CDK6"/>
<evidence type="ECO:0000256" key="11">
    <source>
        <dbReference type="ARBA" id="ARBA00022960"/>
    </source>
</evidence>
<evidence type="ECO:0000256" key="16">
    <source>
        <dbReference type="ARBA" id="ARBA00048914"/>
    </source>
</evidence>
<evidence type="ECO:0000256" key="8">
    <source>
        <dbReference type="ARBA" id="ARBA00022630"/>
    </source>
</evidence>
<dbReference type="PANTHER" id="PTHR21071:SF4">
    <property type="entry name" value="UDP-N-ACETYLENOLPYRUVOYLGLUCOSAMINE REDUCTASE"/>
    <property type="match status" value="1"/>
</dbReference>
<evidence type="ECO:0000256" key="9">
    <source>
        <dbReference type="ARBA" id="ARBA00022827"/>
    </source>
</evidence>
<evidence type="ECO:0000256" key="17">
    <source>
        <dbReference type="HAMAP-Rule" id="MF_00037"/>
    </source>
</evidence>
<dbReference type="InterPro" id="IPR011601">
    <property type="entry name" value="MurB_C"/>
</dbReference>
<dbReference type="SUPFAM" id="SSF56194">
    <property type="entry name" value="Uridine diphospho-N-Acetylenolpyruvylglucosamine reductase, MurB, C-terminal domain"/>
    <property type="match status" value="1"/>
</dbReference>
<dbReference type="GO" id="GO:0008360">
    <property type="term" value="P:regulation of cell shape"/>
    <property type="evidence" value="ECO:0007669"/>
    <property type="project" value="UniProtKB-KW"/>
</dbReference>
<dbReference type="Pfam" id="PF02873">
    <property type="entry name" value="MurB_C"/>
    <property type="match status" value="1"/>
</dbReference>
<dbReference type="GO" id="GO:0009252">
    <property type="term" value="P:peptidoglycan biosynthetic process"/>
    <property type="evidence" value="ECO:0007669"/>
    <property type="project" value="UniProtKB-UniRule"/>
</dbReference>
<dbReference type="InterPro" id="IPR016166">
    <property type="entry name" value="FAD-bd_PCMH"/>
</dbReference>
<keyword evidence="14 17" id="KW-0131">Cell cycle</keyword>
<evidence type="ECO:0000256" key="10">
    <source>
        <dbReference type="ARBA" id="ARBA00022857"/>
    </source>
</evidence>
<comment type="cofactor">
    <cofactor evidence="1 17">
        <name>FAD</name>
        <dbReference type="ChEBI" id="CHEBI:57692"/>
    </cofactor>
</comment>
<evidence type="ECO:0000256" key="1">
    <source>
        <dbReference type="ARBA" id="ARBA00001974"/>
    </source>
</evidence>
<accession>A0A1L7CDK6</accession>
<dbReference type="KEGG" id="caqu:CAQU_01140"/>
<dbReference type="GO" id="GO:0005829">
    <property type="term" value="C:cytosol"/>
    <property type="evidence" value="ECO:0007669"/>
    <property type="project" value="TreeGrafter"/>
</dbReference>
<dbReference type="InterPro" id="IPR036635">
    <property type="entry name" value="MurB_C_sf"/>
</dbReference>
<evidence type="ECO:0000256" key="15">
    <source>
        <dbReference type="ARBA" id="ARBA00023316"/>
    </source>
</evidence>
<evidence type="ECO:0000256" key="3">
    <source>
        <dbReference type="ARBA" id="ARBA00004496"/>
    </source>
</evidence>
<dbReference type="GO" id="GO:0071949">
    <property type="term" value="F:FAD binding"/>
    <property type="evidence" value="ECO:0007669"/>
    <property type="project" value="InterPro"/>
</dbReference>
<comment type="catalytic activity">
    <reaction evidence="16 17">
        <text>UDP-N-acetyl-alpha-D-muramate + NADP(+) = UDP-N-acetyl-3-O-(1-carboxyvinyl)-alpha-D-glucosamine + NADPH + H(+)</text>
        <dbReference type="Rhea" id="RHEA:12248"/>
        <dbReference type="ChEBI" id="CHEBI:15378"/>
        <dbReference type="ChEBI" id="CHEBI:57783"/>
        <dbReference type="ChEBI" id="CHEBI:58349"/>
        <dbReference type="ChEBI" id="CHEBI:68483"/>
        <dbReference type="ChEBI" id="CHEBI:70757"/>
        <dbReference type="EC" id="1.3.1.98"/>
    </reaction>
</comment>
<feature type="active site" description="Proton donor" evidence="17">
    <location>
        <position position="255"/>
    </location>
</feature>
<dbReference type="GO" id="GO:0051301">
    <property type="term" value="P:cell division"/>
    <property type="evidence" value="ECO:0007669"/>
    <property type="project" value="UniProtKB-KW"/>
</dbReference>
<evidence type="ECO:0000256" key="6">
    <source>
        <dbReference type="ARBA" id="ARBA00022490"/>
    </source>
</evidence>
<reference evidence="19 20" key="1">
    <citation type="submission" date="2014-08" db="EMBL/GenBank/DDBJ databases">
        <title>Complete genome sequence of Corynebacterium aquilae S-613T(T) (=DSM 44791(T)), isolated from the choana of a healthy golden eagle.</title>
        <authorList>
            <person name="Ruckert C."/>
            <person name="Albersmeier A."/>
            <person name="Winkler A."/>
            <person name="Kalinowski J."/>
        </authorList>
    </citation>
    <scope>NUCLEOTIDE SEQUENCE [LARGE SCALE GENOMIC DNA]</scope>
    <source>
        <strain evidence="19 20">S-613</strain>
    </source>
</reference>
<evidence type="ECO:0000256" key="12">
    <source>
        <dbReference type="ARBA" id="ARBA00022984"/>
    </source>
</evidence>
<dbReference type="PANTHER" id="PTHR21071">
    <property type="entry name" value="UDP-N-ACETYLENOLPYRUVOYLGLUCOSAMINE REDUCTASE"/>
    <property type="match status" value="1"/>
</dbReference>
<evidence type="ECO:0000259" key="18">
    <source>
        <dbReference type="PROSITE" id="PS51387"/>
    </source>
</evidence>
<dbReference type="PROSITE" id="PS51387">
    <property type="entry name" value="FAD_PCMH"/>
    <property type="match status" value="1"/>
</dbReference>
<keyword evidence="8 17" id="KW-0285">Flavoprotein</keyword>
<dbReference type="Proteomes" id="UP000185478">
    <property type="component" value="Chromosome"/>
</dbReference>
<keyword evidence="9 17" id="KW-0274">FAD</keyword>
<evidence type="ECO:0000313" key="19">
    <source>
        <dbReference type="EMBL" id="APT83909.1"/>
    </source>
</evidence>
<dbReference type="STRING" id="1431546.CAQU_01140"/>
<evidence type="ECO:0000256" key="13">
    <source>
        <dbReference type="ARBA" id="ARBA00023002"/>
    </source>
</evidence>
<keyword evidence="10 17" id="KW-0521">NADP</keyword>
<dbReference type="UniPathway" id="UPA00219"/>
<feature type="active site" evidence="17">
    <location>
        <position position="362"/>
    </location>
</feature>
<keyword evidence="13 17" id="KW-0560">Oxidoreductase</keyword>
<dbReference type="NCBIfam" id="TIGR00179">
    <property type="entry name" value="murB"/>
    <property type="match status" value="1"/>
</dbReference>
<dbReference type="Gene3D" id="3.90.78.10">
    <property type="entry name" value="UDP-N-acetylenolpyruvoylglucosamine reductase, C-terminal domain"/>
    <property type="match status" value="1"/>
</dbReference>
<keyword evidence="20" id="KW-1185">Reference proteome</keyword>
<dbReference type="InterPro" id="IPR003170">
    <property type="entry name" value="MurB"/>
</dbReference>
<dbReference type="GO" id="GO:0008762">
    <property type="term" value="F:UDP-N-acetylmuramate dehydrogenase activity"/>
    <property type="evidence" value="ECO:0007669"/>
    <property type="project" value="UniProtKB-UniRule"/>
</dbReference>
<keyword evidence="11 17" id="KW-0133">Cell shape</keyword>
<dbReference type="InterPro" id="IPR016169">
    <property type="entry name" value="FAD-bd_PCMH_sub2"/>
</dbReference>
<comment type="pathway">
    <text evidence="4 17">Cell wall biogenesis; peptidoglycan biosynthesis.</text>
</comment>
<dbReference type="InterPro" id="IPR036318">
    <property type="entry name" value="FAD-bd_PCMH-like_sf"/>
</dbReference>
<sequence length="372" mass="39684">MPRDLANLVAKIPGADTIDTTFAELTTLHIGGRPALAVRCTTTEAIAATVRTLDDNEIPSLIVGGGSNLVVSGQPLDLVAVIIDNQDITINPNTGIVTADAGVVWDELVETTVAAGLGGLECLSGIPGTVGATPVQNVGAYGVEVVDVLHRVELYDRTTKKTEWVEPAALNLSYRYSNLKFTARAVVARVEFALNTDGLSQPLRFGELARKLGVEKDETTPRRDPHLVRDAVLDLRNGKGMVYNPADHDTWSAGSFFTNPIVPAAAIDEVKATIAQHVDEETFATMPCFSVDGGYKLSAAWLIDKAGYTKGYPGENAPARLSTKHTLALTNRGQATTQDIVDLARDVRAGVKKKFGVTLEPEPVWVGVSIDS</sequence>
<dbReference type="GO" id="GO:0071555">
    <property type="term" value="P:cell wall organization"/>
    <property type="evidence" value="ECO:0007669"/>
    <property type="project" value="UniProtKB-KW"/>
</dbReference>
<comment type="function">
    <text evidence="2 17">Cell wall formation.</text>
</comment>
<evidence type="ECO:0000256" key="7">
    <source>
        <dbReference type="ARBA" id="ARBA00022618"/>
    </source>
</evidence>
<feature type="domain" description="FAD-binding PCMH-type" evidence="18">
    <location>
        <begin position="30"/>
        <end position="197"/>
    </location>
</feature>
<dbReference type="Gene3D" id="3.30.43.10">
    <property type="entry name" value="Uridine Diphospho-n-acetylenolpyruvylglucosamine Reductase, domain 2"/>
    <property type="match status" value="1"/>
</dbReference>
<dbReference type="HAMAP" id="MF_00037">
    <property type="entry name" value="MurB"/>
    <property type="match status" value="1"/>
</dbReference>
<evidence type="ECO:0000256" key="5">
    <source>
        <dbReference type="ARBA" id="ARBA00010485"/>
    </source>
</evidence>
<dbReference type="InterPro" id="IPR016167">
    <property type="entry name" value="FAD-bd_PCMH_sub1"/>
</dbReference>
<evidence type="ECO:0000313" key="20">
    <source>
        <dbReference type="Proteomes" id="UP000185478"/>
    </source>
</evidence>
<comment type="similarity">
    <text evidence="5 17">Belongs to the MurB family.</text>
</comment>
<gene>
    <name evidence="17 19" type="primary">murB</name>
    <name evidence="19" type="ORF">CAQU_01140</name>
</gene>
<name>A0A1L7CDK6_9CORY</name>
<protein>
    <recommendedName>
        <fullName evidence="17">UDP-N-acetylenolpyruvoylglucosamine reductase</fullName>
        <ecNumber evidence="17">1.3.1.98</ecNumber>
    </recommendedName>
    <alternativeName>
        <fullName evidence="17">UDP-N-acetylmuramate dehydrogenase</fullName>
    </alternativeName>
</protein>
<feature type="active site" evidence="17">
    <location>
        <position position="175"/>
    </location>
</feature>
<dbReference type="EMBL" id="CP009245">
    <property type="protein sequence ID" value="APT83909.1"/>
    <property type="molecule type" value="Genomic_DNA"/>
</dbReference>
<dbReference type="NCBIfam" id="NF010478">
    <property type="entry name" value="PRK13903.1"/>
    <property type="match status" value="1"/>
</dbReference>
<keyword evidence="6 17" id="KW-0963">Cytoplasm</keyword>
<keyword evidence="15 17" id="KW-0961">Cell wall biogenesis/degradation</keyword>
<keyword evidence="12 17" id="KW-0573">Peptidoglycan synthesis</keyword>
<comment type="subcellular location">
    <subcellularLocation>
        <location evidence="3 17">Cytoplasm</location>
    </subcellularLocation>
</comment>